<sequence length="522" mass="58446">METIEHLSEKTMQEQSKEQSNIITAIVTLPDNRSLVTHANLTDSVTDLISLIKGQVYLEENTILVTKNGKQVSAAERVCNLHGFDSEGRLEVSINRAKSFREVKETTAKADQQALYYTDLKIISQFEDIRITTESPTKDTQVSGIYDSTQTLTTKDSDLVPPDTNDIFKQAIEIEYCSNRNSMYSEIVSASRLNILRNSAVEAESNRASLRPSTSSRRNIKRHVSLELGDANSTFGENIQNMRSRKKSITEFRKMDQISTAEQNWQLEDYSSGGKFLPSILLVENDLRIEKLNDNNNDSQQKDAPLSEECDTHDLVIENKTADQGNICQTLIRGKFFWYHKESVAGKTDGSEQETQQDLAENRKSQSEPEFDIEKASKILNTDSRSCAEVLSTEKIQVSGLSTSKWNSEESDVESPKRRRNFFKGLNFGKFSHSANSVLSKIGSDQSGDESGAERLGVPKFSKKKNLASSSHENKNGMEKYGKESEFLGKGANATVTLVRLCCQIISNSRFMSFRLASIAAL</sequence>
<feature type="compositionally biased region" description="Basic and acidic residues" evidence="1">
    <location>
        <begin position="360"/>
        <end position="371"/>
    </location>
</feature>
<organism evidence="2 3">
    <name type="scientific">Physocladia obscura</name>
    <dbReference type="NCBI Taxonomy" id="109957"/>
    <lineage>
        <taxon>Eukaryota</taxon>
        <taxon>Fungi</taxon>
        <taxon>Fungi incertae sedis</taxon>
        <taxon>Chytridiomycota</taxon>
        <taxon>Chytridiomycota incertae sedis</taxon>
        <taxon>Chytridiomycetes</taxon>
        <taxon>Chytridiales</taxon>
        <taxon>Chytriomycetaceae</taxon>
        <taxon>Physocladia</taxon>
    </lineage>
</organism>
<dbReference type="AlphaFoldDB" id="A0AAD5STH9"/>
<protein>
    <submittedName>
        <fullName evidence="2">Uncharacterized protein</fullName>
    </submittedName>
</protein>
<proteinExistence type="predicted"/>
<accession>A0AAD5STH9</accession>
<keyword evidence="3" id="KW-1185">Reference proteome</keyword>
<evidence type="ECO:0000313" key="3">
    <source>
        <dbReference type="Proteomes" id="UP001211907"/>
    </source>
</evidence>
<name>A0AAD5STH9_9FUNG</name>
<dbReference type="EMBL" id="JADGJH010002076">
    <property type="protein sequence ID" value="KAJ3104019.1"/>
    <property type="molecule type" value="Genomic_DNA"/>
</dbReference>
<comment type="caution">
    <text evidence="2">The sequence shown here is derived from an EMBL/GenBank/DDBJ whole genome shotgun (WGS) entry which is preliminary data.</text>
</comment>
<evidence type="ECO:0000256" key="1">
    <source>
        <dbReference type="SAM" id="MobiDB-lite"/>
    </source>
</evidence>
<dbReference type="Proteomes" id="UP001211907">
    <property type="component" value="Unassembled WGS sequence"/>
</dbReference>
<gene>
    <name evidence="2" type="ORF">HK100_004112</name>
</gene>
<feature type="region of interest" description="Disordered" evidence="1">
    <location>
        <begin position="347"/>
        <end position="371"/>
    </location>
</feature>
<evidence type="ECO:0000313" key="2">
    <source>
        <dbReference type="EMBL" id="KAJ3104019.1"/>
    </source>
</evidence>
<reference evidence="2" key="1">
    <citation type="submission" date="2020-05" db="EMBL/GenBank/DDBJ databases">
        <title>Phylogenomic resolution of chytrid fungi.</title>
        <authorList>
            <person name="Stajich J.E."/>
            <person name="Amses K."/>
            <person name="Simmons R."/>
            <person name="Seto K."/>
            <person name="Myers J."/>
            <person name="Bonds A."/>
            <person name="Quandt C.A."/>
            <person name="Barry K."/>
            <person name="Liu P."/>
            <person name="Grigoriev I."/>
            <person name="Longcore J.E."/>
            <person name="James T.Y."/>
        </authorList>
    </citation>
    <scope>NUCLEOTIDE SEQUENCE</scope>
    <source>
        <strain evidence="2">JEL0513</strain>
    </source>
</reference>